<evidence type="ECO:0000313" key="2">
    <source>
        <dbReference type="Proteomes" id="UP000824107"/>
    </source>
</evidence>
<reference evidence="1" key="2">
    <citation type="journal article" date="2021" name="PeerJ">
        <title>Extensive microbial diversity within the chicken gut microbiome revealed by metagenomics and culture.</title>
        <authorList>
            <person name="Gilroy R."/>
            <person name="Ravi A."/>
            <person name="Getino M."/>
            <person name="Pursley I."/>
            <person name="Horton D.L."/>
            <person name="Alikhan N.F."/>
            <person name="Baker D."/>
            <person name="Gharbi K."/>
            <person name="Hall N."/>
            <person name="Watson M."/>
            <person name="Adriaenssens E.M."/>
            <person name="Foster-Nyarko E."/>
            <person name="Jarju S."/>
            <person name="Secka A."/>
            <person name="Antonio M."/>
            <person name="Oren A."/>
            <person name="Chaudhuri R.R."/>
            <person name="La Ragione R."/>
            <person name="Hildebrand F."/>
            <person name="Pallen M.J."/>
        </authorList>
    </citation>
    <scope>NUCLEOTIDE SEQUENCE</scope>
    <source>
        <strain evidence="1">ChiW3-316</strain>
    </source>
</reference>
<dbReference type="EMBL" id="DVNC01000029">
    <property type="protein sequence ID" value="HIU53347.1"/>
    <property type="molecule type" value="Genomic_DNA"/>
</dbReference>
<sequence>MTSLYRVVCGISQEKNEIYAAIHKAEKGLHQNMFWSLQMEHPEVKDMRQIGGSMYLDDLDSGPRFTIAAEVLKNSATDLKALLTDKVLQVFAQMKAQGKDSSLQMYLTDVEHYAKLDPSSAIAARVSQEAKEELERRRRKEERVMLERHAEATLPVWKRFQSRYSGD</sequence>
<organism evidence="1 2">
    <name type="scientific">Candidatus Scatocola faecipullorum</name>
    <dbReference type="NCBI Taxonomy" id="2840917"/>
    <lineage>
        <taxon>Bacteria</taxon>
        <taxon>Pseudomonadati</taxon>
        <taxon>Pseudomonadota</taxon>
        <taxon>Alphaproteobacteria</taxon>
        <taxon>Rhodospirillales</taxon>
        <taxon>Rhodospirillaceae</taxon>
        <taxon>Rhodospirillaceae incertae sedis</taxon>
        <taxon>Candidatus Scatocola</taxon>
    </lineage>
</organism>
<proteinExistence type="predicted"/>
<dbReference type="AlphaFoldDB" id="A0A9D1SBA4"/>
<dbReference type="Proteomes" id="UP000824107">
    <property type="component" value="Unassembled WGS sequence"/>
</dbReference>
<comment type="caution">
    <text evidence="1">The sequence shown here is derived from an EMBL/GenBank/DDBJ whole genome shotgun (WGS) entry which is preliminary data.</text>
</comment>
<evidence type="ECO:0000313" key="1">
    <source>
        <dbReference type="EMBL" id="HIU53347.1"/>
    </source>
</evidence>
<accession>A0A9D1SBA4</accession>
<reference evidence="1" key="1">
    <citation type="submission" date="2020-10" db="EMBL/GenBank/DDBJ databases">
        <authorList>
            <person name="Gilroy R."/>
        </authorList>
    </citation>
    <scope>NUCLEOTIDE SEQUENCE</scope>
    <source>
        <strain evidence="1">ChiW3-316</strain>
    </source>
</reference>
<name>A0A9D1SBA4_9PROT</name>
<protein>
    <submittedName>
        <fullName evidence="1">Uncharacterized protein</fullName>
    </submittedName>
</protein>
<gene>
    <name evidence="1" type="ORF">IAD20_04620</name>
</gene>